<evidence type="ECO:0000256" key="3">
    <source>
        <dbReference type="PROSITE-ProRule" id="PRU00023"/>
    </source>
</evidence>
<dbReference type="Pfam" id="PF12796">
    <property type="entry name" value="Ank_2"/>
    <property type="match status" value="1"/>
</dbReference>
<proteinExistence type="predicted"/>
<keyword evidence="5" id="KW-1185">Reference proteome</keyword>
<evidence type="ECO:0000256" key="2">
    <source>
        <dbReference type="ARBA" id="ARBA00023043"/>
    </source>
</evidence>
<dbReference type="SUPFAM" id="SSF48403">
    <property type="entry name" value="Ankyrin repeat"/>
    <property type="match status" value="1"/>
</dbReference>
<sequence>MVDVDQKDEDGNTALILASNKDEDNILTSDEVSKLRKLSVGLLLSRGADINITNEKKRTALMTAVIAGNVEVVRLLVENMAHMDVQDEDGKTCLDLVNECKQETSRNEIKSLLQSEEQKRASSVDFRDEYVKTYLSMTQTEALVQGGFSKVVNCSPEFARTFLDDYVEVHRHNFKFSQLLEVYGKNVKTSVLYSILNLKSKDPNLVMDACKVC</sequence>
<evidence type="ECO:0000313" key="4">
    <source>
        <dbReference type="EMBL" id="KAF0726746.1"/>
    </source>
</evidence>
<keyword evidence="2 3" id="KW-0040">ANK repeat</keyword>
<dbReference type="Proteomes" id="UP000481153">
    <property type="component" value="Unassembled WGS sequence"/>
</dbReference>
<dbReference type="InterPro" id="IPR002110">
    <property type="entry name" value="Ankyrin_rpt"/>
</dbReference>
<accession>A0A6G0WHT5</accession>
<keyword evidence="1" id="KW-0677">Repeat</keyword>
<name>A0A6G0WHT5_9STRA</name>
<dbReference type="VEuPathDB" id="FungiDB:AeMF1_008917"/>
<feature type="repeat" description="ANK" evidence="3">
    <location>
        <begin position="10"/>
        <end position="55"/>
    </location>
</feature>
<dbReference type="AlphaFoldDB" id="A0A6G0WHT5"/>
<dbReference type="InterPro" id="IPR036770">
    <property type="entry name" value="Ankyrin_rpt-contain_sf"/>
</dbReference>
<feature type="repeat" description="ANK" evidence="3">
    <location>
        <begin position="56"/>
        <end position="88"/>
    </location>
</feature>
<protein>
    <submittedName>
        <fullName evidence="4">Uncharacterized protein</fullName>
    </submittedName>
</protein>
<dbReference type="EMBL" id="VJMJ01000210">
    <property type="protein sequence ID" value="KAF0726746.1"/>
    <property type="molecule type" value="Genomic_DNA"/>
</dbReference>
<dbReference type="PROSITE" id="PS50297">
    <property type="entry name" value="ANK_REP_REGION"/>
    <property type="match status" value="1"/>
</dbReference>
<comment type="caution">
    <text evidence="4">The sequence shown here is derived from an EMBL/GenBank/DDBJ whole genome shotgun (WGS) entry which is preliminary data.</text>
</comment>
<dbReference type="PROSITE" id="PS50088">
    <property type="entry name" value="ANK_REPEAT"/>
    <property type="match status" value="2"/>
</dbReference>
<organism evidence="4 5">
    <name type="scientific">Aphanomyces euteiches</name>
    <dbReference type="NCBI Taxonomy" id="100861"/>
    <lineage>
        <taxon>Eukaryota</taxon>
        <taxon>Sar</taxon>
        <taxon>Stramenopiles</taxon>
        <taxon>Oomycota</taxon>
        <taxon>Saprolegniomycetes</taxon>
        <taxon>Saprolegniales</taxon>
        <taxon>Verrucalvaceae</taxon>
        <taxon>Aphanomyces</taxon>
    </lineage>
</organism>
<evidence type="ECO:0000256" key="1">
    <source>
        <dbReference type="ARBA" id="ARBA00022737"/>
    </source>
</evidence>
<dbReference type="Gene3D" id="1.25.40.20">
    <property type="entry name" value="Ankyrin repeat-containing domain"/>
    <property type="match status" value="1"/>
</dbReference>
<dbReference type="PANTHER" id="PTHR24171">
    <property type="entry name" value="ANKYRIN REPEAT DOMAIN-CONTAINING PROTEIN 39-RELATED"/>
    <property type="match status" value="1"/>
</dbReference>
<dbReference type="SMART" id="SM00248">
    <property type="entry name" value="ANK"/>
    <property type="match status" value="2"/>
</dbReference>
<reference evidence="4 5" key="1">
    <citation type="submission" date="2019-07" db="EMBL/GenBank/DDBJ databases">
        <title>Genomics analysis of Aphanomyces spp. identifies a new class of oomycete effector associated with host adaptation.</title>
        <authorList>
            <person name="Gaulin E."/>
        </authorList>
    </citation>
    <scope>NUCLEOTIDE SEQUENCE [LARGE SCALE GENOMIC DNA]</scope>
    <source>
        <strain evidence="4 5">ATCC 201684</strain>
    </source>
</reference>
<gene>
    <name evidence="4" type="ORF">Ae201684_015142</name>
</gene>
<evidence type="ECO:0000313" key="5">
    <source>
        <dbReference type="Proteomes" id="UP000481153"/>
    </source>
</evidence>